<accession>A0ABR4NKV6</accession>
<evidence type="ECO:0000313" key="1">
    <source>
        <dbReference type="EMBL" id="KAL2920059.1"/>
    </source>
</evidence>
<dbReference type="InterPro" id="IPR027850">
    <property type="entry name" value="DUF4504"/>
</dbReference>
<keyword evidence="2" id="KW-1185">Reference proteome</keyword>
<dbReference type="Proteomes" id="UP001527925">
    <property type="component" value="Unassembled WGS sequence"/>
</dbReference>
<dbReference type="PANTHER" id="PTHR31366:SF2">
    <property type="entry name" value="UPF0739 PROTEIN C1ORF74"/>
    <property type="match status" value="1"/>
</dbReference>
<sequence>MLGELDAAVSAHLGVPRRRSRVLAIEVLSVALGIRPAVLNDFAAASRDAAVRFVREAAQIHPVLGGLRCVWVDGPDFLFVVSAEAVAAQAVCSSVAFVDLEERQVHCVVPLTGLLLGYPVVLAISDPQGNCLSMVPLRLFEIHATLSASLGRSAGRGAAEQVQLLSFTVPEQLLEACRPQIDSFLAAIAAMPRQRHAGMLEDIHVVQTTVVKPQVVM</sequence>
<dbReference type="PANTHER" id="PTHR31366">
    <property type="entry name" value="UPF0739 PROTEIN C1ORF74"/>
    <property type="match status" value="1"/>
</dbReference>
<gene>
    <name evidence="1" type="ORF">HK105_200125</name>
</gene>
<evidence type="ECO:0000313" key="2">
    <source>
        <dbReference type="Proteomes" id="UP001527925"/>
    </source>
</evidence>
<proteinExistence type="predicted"/>
<reference evidence="1 2" key="1">
    <citation type="submission" date="2023-09" db="EMBL/GenBank/DDBJ databases">
        <title>Pangenome analysis of Batrachochytrium dendrobatidis and related Chytrids.</title>
        <authorList>
            <person name="Yacoub M.N."/>
            <person name="Stajich J.E."/>
            <person name="James T.Y."/>
        </authorList>
    </citation>
    <scope>NUCLEOTIDE SEQUENCE [LARGE SCALE GENOMIC DNA]</scope>
    <source>
        <strain evidence="1 2">JEL0888</strain>
    </source>
</reference>
<protein>
    <submittedName>
        <fullName evidence="1">Uncharacterized protein</fullName>
    </submittedName>
</protein>
<dbReference type="Pfam" id="PF14953">
    <property type="entry name" value="DUF4504"/>
    <property type="match status" value="2"/>
</dbReference>
<comment type="caution">
    <text evidence="1">The sequence shown here is derived from an EMBL/GenBank/DDBJ whole genome shotgun (WGS) entry which is preliminary data.</text>
</comment>
<dbReference type="EMBL" id="JADGIZ020000001">
    <property type="protein sequence ID" value="KAL2920059.1"/>
    <property type="molecule type" value="Genomic_DNA"/>
</dbReference>
<name>A0ABR4NKV6_9FUNG</name>
<organism evidence="1 2">
    <name type="scientific">Polyrhizophydium stewartii</name>
    <dbReference type="NCBI Taxonomy" id="2732419"/>
    <lineage>
        <taxon>Eukaryota</taxon>
        <taxon>Fungi</taxon>
        <taxon>Fungi incertae sedis</taxon>
        <taxon>Chytridiomycota</taxon>
        <taxon>Chytridiomycota incertae sedis</taxon>
        <taxon>Chytridiomycetes</taxon>
        <taxon>Rhizophydiales</taxon>
        <taxon>Rhizophydiales incertae sedis</taxon>
        <taxon>Polyrhizophydium</taxon>
    </lineage>
</organism>